<accession>A0ABU5F566</accession>
<evidence type="ECO:0008006" key="3">
    <source>
        <dbReference type="Google" id="ProtNLM"/>
    </source>
</evidence>
<reference evidence="2" key="1">
    <citation type="journal article" date="2023" name="Mar. Drugs">
        <title>Gemmata algarum, a Novel Planctomycete Isolated from an Algal Mat, Displays Antimicrobial Activity.</title>
        <authorList>
            <person name="Kumar G."/>
            <person name="Kallscheuer N."/>
            <person name="Kashif M."/>
            <person name="Ahamad S."/>
            <person name="Jagadeeshwari U."/>
            <person name="Pannikurungottu S."/>
            <person name="Haufschild T."/>
            <person name="Kabuu M."/>
            <person name="Sasikala C."/>
            <person name="Jogler C."/>
            <person name="Ramana C."/>
        </authorList>
    </citation>
    <scope>NUCLEOTIDE SEQUENCE [LARGE SCALE GENOMIC DNA]</scope>
    <source>
        <strain evidence="2">JC673</strain>
    </source>
</reference>
<comment type="caution">
    <text evidence="1">The sequence shown here is derived from an EMBL/GenBank/DDBJ whole genome shotgun (WGS) entry which is preliminary data.</text>
</comment>
<dbReference type="PANTHER" id="PTHR34613:SF1">
    <property type="entry name" value="SLL6017 PROTEIN"/>
    <property type="match status" value="1"/>
</dbReference>
<evidence type="ECO:0000313" key="2">
    <source>
        <dbReference type="Proteomes" id="UP001272242"/>
    </source>
</evidence>
<evidence type="ECO:0000313" key="1">
    <source>
        <dbReference type="EMBL" id="MDY3562501.1"/>
    </source>
</evidence>
<protein>
    <recommendedName>
        <fullName evidence="3">DUF4351 domain-containing protein</fullName>
    </recommendedName>
</protein>
<dbReference type="RefSeq" id="WP_320688822.1">
    <property type="nucleotide sequence ID" value="NZ_JAXBLV010000215.1"/>
</dbReference>
<gene>
    <name evidence="1" type="ORF">R5W23_003967</name>
</gene>
<organism evidence="1 2">
    <name type="scientific">Gemmata algarum</name>
    <dbReference type="NCBI Taxonomy" id="2975278"/>
    <lineage>
        <taxon>Bacteria</taxon>
        <taxon>Pseudomonadati</taxon>
        <taxon>Planctomycetota</taxon>
        <taxon>Planctomycetia</taxon>
        <taxon>Gemmatales</taxon>
        <taxon>Gemmataceae</taxon>
        <taxon>Gemmata</taxon>
    </lineage>
</organism>
<dbReference type="PANTHER" id="PTHR34613">
    <property type="entry name" value="SLL0800 PROTEIN"/>
    <property type="match status" value="1"/>
</dbReference>
<dbReference type="EMBL" id="JAXBLV010000215">
    <property type="protein sequence ID" value="MDY3562501.1"/>
    <property type="molecule type" value="Genomic_DNA"/>
</dbReference>
<proteinExistence type="predicted"/>
<dbReference type="Proteomes" id="UP001272242">
    <property type="component" value="Unassembled WGS sequence"/>
</dbReference>
<name>A0ABU5F566_9BACT</name>
<keyword evidence="2" id="KW-1185">Reference proteome</keyword>
<sequence length="292" mass="32298">MAKPFDATLNSLIDLRPGDWAGYFAHLTGIPSGPWDSLDTDLATTLQADRLFRINGPKPALLHLELEANHRLGVPRELLRYNTLIDHLHDLPVETVLAVLRPKALASDQNGLYTRTGVNGGVIAQFRYRVERVWERDVAYWLRGGIGLAPLALLTDEAGANLESAFDRFNRYLLNSGADATTTTSVLGSSFVLCGLRYEHEQVAEMYRRLGMLLEDSTTYQALIREGRERGLTEGRLETAHSLLIRQGTKKFGPPTGAAANGLSAISDLSRLERIADRMLEATGWDDLLQTA</sequence>